<keyword evidence="3" id="KW-1185">Reference proteome</keyword>
<accession>A0A0V8JLN5</accession>
<gene>
    <name evidence="2" type="ORF">AS180_12555</name>
</gene>
<dbReference type="Proteomes" id="UP000053681">
    <property type="component" value="Unassembled WGS sequence"/>
</dbReference>
<organism evidence="2 3">
    <name type="scientific">Priestia veravalensis</name>
    <dbReference type="NCBI Taxonomy" id="1414648"/>
    <lineage>
        <taxon>Bacteria</taxon>
        <taxon>Bacillati</taxon>
        <taxon>Bacillota</taxon>
        <taxon>Bacilli</taxon>
        <taxon>Bacillales</taxon>
        <taxon>Bacillaceae</taxon>
        <taxon>Priestia</taxon>
    </lineage>
</organism>
<evidence type="ECO:0000256" key="1">
    <source>
        <dbReference type="SAM" id="SignalP"/>
    </source>
</evidence>
<comment type="caution">
    <text evidence="2">The sequence shown here is derived from an EMBL/GenBank/DDBJ whole genome shotgun (WGS) entry which is preliminary data.</text>
</comment>
<feature type="signal peptide" evidence="1">
    <location>
        <begin position="1"/>
        <end position="20"/>
    </location>
</feature>
<dbReference type="PROSITE" id="PS51257">
    <property type="entry name" value="PROKAR_LIPOPROTEIN"/>
    <property type="match status" value="1"/>
</dbReference>
<evidence type="ECO:0008006" key="4">
    <source>
        <dbReference type="Google" id="ProtNLM"/>
    </source>
</evidence>
<evidence type="ECO:0000313" key="2">
    <source>
        <dbReference type="EMBL" id="KSU87552.1"/>
    </source>
</evidence>
<dbReference type="EMBL" id="LNQP01000041">
    <property type="protein sequence ID" value="KSU87552.1"/>
    <property type="molecule type" value="Genomic_DNA"/>
</dbReference>
<feature type="chain" id="PRO_5038639744" description="Lipoprotein" evidence="1">
    <location>
        <begin position="21"/>
        <end position="124"/>
    </location>
</feature>
<sequence>MKKIMTVGFLAALTLSACNSSEVSLSEVKTAPKSIEEETNDAADLQLIQGDKNTEGYLIYQTSQLLSANLEQREDVITIKLTETKSENTIKKPFIYKLTWDSPDSTLKVLINGKETPFDVIKGQ</sequence>
<proteinExistence type="predicted"/>
<evidence type="ECO:0000313" key="3">
    <source>
        <dbReference type="Proteomes" id="UP000053681"/>
    </source>
</evidence>
<dbReference type="RefSeq" id="WP_025907971.1">
    <property type="nucleotide sequence ID" value="NZ_KQ758656.1"/>
</dbReference>
<keyword evidence="1" id="KW-0732">Signal</keyword>
<name>A0A0V8JLN5_9BACI</name>
<protein>
    <recommendedName>
        <fullName evidence="4">Lipoprotein</fullName>
    </recommendedName>
</protein>
<dbReference type="AlphaFoldDB" id="A0A0V8JLN5"/>
<reference evidence="2 3" key="1">
    <citation type="submission" date="2015-11" db="EMBL/GenBank/DDBJ databases">
        <title>Bacillus caseinolyticus sp nov.</title>
        <authorList>
            <person name="Dastager S.G."/>
            <person name="Mawlankar R."/>
        </authorList>
    </citation>
    <scope>NUCLEOTIDE SEQUENCE [LARGE SCALE GENOMIC DNA]</scope>
    <source>
        <strain evidence="2 3">SGD-V-76</strain>
    </source>
</reference>